<dbReference type="InterPro" id="IPR000897">
    <property type="entry name" value="SRP54_GTPase_dom"/>
</dbReference>
<evidence type="ECO:0000256" key="6">
    <source>
        <dbReference type="SAM" id="MobiDB-lite"/>
    </source>
</evidence>
<dbReference type="Proteomes" id="UP001595607">
    <property type="component" value="Unassembled WGS sequence"/>
</dbReference>
<evidence type="ECO:0000256" key="2">
    <source>
        <dbReference type="ARBA" id="ARBA00008531"/>
    </source>
</evidence>
<comment type="subcellular location">
    <subcellularLocation>
        <location evidence="1">Cell membrane</location>
        <topology evidence="1">Peripheral membrane protein</topology>
        <orientation evidence="1">Cytoplasmic side</orientation>
    </subcellularLocation>
</comment>
<dbReference type="SUPFAM" id="SSF52540">
    <property type="entry name" value="P-loop containing nucleoside triphosphate hydrolases"/>
    <property type="match status" value="1"/>
</dbReference>
<organism evidence="8 9">
    <name type="scientific">Parvularcula lutaonensis</name>
    <dbReference type="NCBI Taxonomy" id="491923"/>
    <lineage>
        <taxon>Bacteria</taxon>
        <taxon>Pseudomonadati</taxon>
        <taxon>Pseudomonadota</taxon>
        <taxon>Alphaproteobacteria</taxon>
        <taxon>Parvularculales</taxon>
        <taxon>Parvularculaceae</taxon>
        <taxon>Parvularcula</taxon>
    </lineage>
</organism>
<proteinExistence type="inferred from homology"/>
<dbReference type="SMART" id="SM00962">
    <property type="entry name" value="SRP54"/>
    <property type="match status" value="1"/>
</dbReference>
<keyword evidence="3" id="KW-0547">Nucleotide-binding</keyword>
<comment type="similarity">
    <text evidence="2">Belongs to the GTP-binding SRP family.</text>
</comment>
<reference evidence="9" key="1">
    <citation type="journal article" date="2019" name="Int. J. Syst. Evol. Microbiol.">
        <title>The Global Catalogue of Microorganisms (GCM) 10K type strain sequencing project: providing services to taxonomists for standard genome sequencing and annotation.</title>
        <authorList>
            <consortium name="The Broad Institute Genomics Platform"/>
            <consortium name="The Broad Institute Genome Sequencing Center for Infectious Disease"/>
            <person name="Wu L."/>
            <person name="Ma J."/>
        </authorList>
    </citation>
    <scope>NUCLEOTIDE SEQUENCE [LARGE SCALE GENOMIC DNA]</scope>
    <source>
        <strain evidence="9">KCTC 22245</strain>
    </source>
</reference>
<evidence type="ECO:0000313" key="9">
    <source>
        <dbReference type="Proteomes" id="UP001595607"/>
    </source>
</evidence>
<dbReference type="PANTHER" id="PTHR43134:SF3">
    <property type="entry name" value="FLAGELLAR BIOSYNTHESIS PROTEIN FLHF"/>
    <property type="match status" value="1"/>
</dbReference>
<dbReference type="Gene3D" id="3.40.50.300">
    <property type="entry name" value="P-loop containing nucleotide triphosphate hydrolases"/>
    <property type="match status" value="1"/>
</dbReference>
<evidence type="ECO:0000256" key="4">
    <source>
        <dbReference type="ARBA" id="ARBA00023134"/>
    </source>
</evidence>
<keyword evidence="5" id="KW-0472">Membrane</keyword>
<gene>
    <name evidence="8" type="ORF">ACFONP_08780</name>
</gene>
<sequence>MSYQTFKGATVDEAKRAMRRALGPDGVVLAVRRSPSGGVELRAIQKGQPLYKGEGGTGGGGLFGRKPQREEPAPAPSLGGLGEPRVSEPEIVPERPRREESPVSALRGDFSRNLARDHGSDADPLLRSWEQKLGRHGLTPHLIRALVDEAHDHGGRGDEVEQLAHALSRTLRFAPLNILRDVPIMLIGQTGAGKTSSAAKIAASAAAQGGRLAFISADVGRAGAIEQMQTYADALDTRFWAVEEPRQVAQIMRQERPGEGIILDTPGVSPFASADVSAVRAFREALGAEMILVIPASGDVGEHTDWVSAFADLGVRRCIITKFDASRRIGAAISACYQSGMALAYFSEAPFIADGLIDAQPDYLARRLLMDVPARLGRGR</sequence>
<name>A0ABV7MBQ8_9PROT</name>
<evidence type="ECO:0000259" key="7">
    <source>
        <dbReference type="SMART" id="SM00962"/>
    </source>
</evidence>
<dbReference type="PANTHER" id="PTHR43134">
    <property type="entry name" value="SIGNAL RECOGNITION PARTICLE RECEPTOR SUBUNIT ALPHA"/>
    <property type="match status" value="1"/>
</dbReference>
<evidence type="ECO:0000256" key="1">
    <source>
        <dbReference type="ARBA" id="ARBA00004413"/>
    </source>
</evidence>
<dbReference type="InterPro" id="IPR027417">
    <property type="entry name" value="P-loop_NTPase"/>
</dbReference>
<comment type="caution">
    <text evidence="8">The sequence shown here is derived from an EMBL/GenBank/DDBJ whole genome shotgun (WGS) entry which is preliminary data.</text>
</comment>
<feature type="domain" description="SRP54-type proteins GTP-binding" evidence="7">
    <location>
        <begin position="181"/>
        <end position="370"/>
    </location>
</feature>
<keyword evidence="9" id="KW-1185">Reference proteome</keyword>
<evidence type="ECO:0000256" key="3">
    <source>
        <dbReference type="ARBA" id="ARBA00022741"/>
    </source>
</evidence>
<dbReference type="Pfam" id="PF00448">
    <property type="entry name" value="SRP54"/>
    <property type="match status" value="1"/>
</dbReference>
<feature type="compositionally biased region" description="Gly residues" evidence="6">
    <location>
        <begin position="53"/>
        <end position="63"/>
    </location>
</feature>
<dbReference type="RefSeq" id="WP_189571706.1">
    <property type="nucleotide sequence ID" value="NZ_BMXU01000001.1"/>
</dbReference>
<accession>A0ABV7MBQ8</accession>
<feature type="region of interest" description="Disordered" evidence="6">
    <location>
        <begin position="49"/>
        <end position="103"/>
    </location>
</feature>
<keyword evidence="4" id="KW-0342">GTP-binding</keyword>
<feature type="compositionally biased region" description="Basic and acidic residues" evidence="6">
    <location>
        <begin position="85"/>
        <end position="101"/>
    </location>
</feature>
<protein>
    <recommendedName>
        <fullName evidence="7">SRP54-type proteins GTP-binding domain-containing protein</fullName>
    </recommendedName>
</protein>
<dbReference type="EMBL" id="JBHRVA010000002">
    <property type="protein sequence ID" value="MFC3302825.1"/>
    <property type="molecule type" value="Genomic_DNA"/>
</dbReference>
<evidence type="ECO:0000256" key="5">
    <source>
        <dbReference type="ARBA" id="ARBA00023136"/>
    </source>
</evidence>
<evidence type="ECO:0000313" key="8">
    <source>
        <dbReference type="EMBL" id="MFC3302825.1"/>
    </source>
</evidence>